<name>A0AA86U1M7_9EUKA</name>
<dbReference type="AlphaFoldDB" id="A0AA86U1M7"/>
<evidence type="ECO:0000313" key="2">
    <source>
        <dbReference type="EMBL" id="CAI9927823.1"/>
    </source>
</evidence>
<keyword evidence="1" id="KW-0812">Transmembrane</keyword>
<dbReference type="EMBL" id="CATOUU010000386">
    <property type="protein sequence ID" value="CAI9927823.1"/>
    <property type="molecule type" value="Genomic_DNA"/>
</dbReference>
<dbReference type="Proteomes" id="UP001642409">
    <property type="component" value="Unassembled WGS sequence"/>
</dbReference>
<accession>A0AA86U1M7</accession>
<keyword evidence="4" id="KW-1185">Reference proteome</keyword>
<feature type="transmembrane region" description="Helical" evidence="1">
    <location>
        <begin position="141"/>
        <end position="160"/>
    </location>
</feature>
<evidence type="ECO:0000313" key="3">
    <source>
        <dbReference type="EMBL" id="CAL5975328.1"/>
    </source>
</evidence>
<keyword evidence="1" id="KW-1133">Transmembrane helix</keyword>
<protein>
    <submittedName>
        <fullName evidence="3">Hypothetical_protein</fullName>
    </submittedName>
</protein>
<keyword evidence="1" id="KW-0472">Membrane</keyword>
<evidence type="ECO:0000256" key="1">
    <source>
        <dbReference type="SAM" id="Phobius"/>
    </source>
</evidence>
<comment type="caution">
    <text evidence="2">The sequence shown here is derived from an EMBL/GenBank/DDBJ whole genome shotgun (WGS) entry which is preliminary data.</text>
</comment>
<organism evidence="2">
    <name type="scientific">Hexamita inflata</name>
    <dbReference type="NCBI Taxonomy" id="28002"/>
    <lineage>
        <taxon>Eukaryota</taxon>
        <taxon>Metamonada</taxon>
        <taxon>Diplomonadida</taxon>
        <taxon>Hexamitidae</taxon>
        <taxon>Hexamitinae</taxon>
        <taxon>Hexamita</taxon>
    </lineage>
</organism>
<reference evidence="3 4" key="2">
    <citation type="submission" date="2024-07" db="EMBL/GenBank/DDBJ databases">
        <authorList>
            <person name="Akdeniz Z."/>
        </authorList>
    </citation>
    <scope>NUCLEOTIDE SEQUENCE [LARGE SCALE GENOMIC DNA]</scope>
</reference>
<evidence type="ECO:0000313" key="4">
    <source>
        <dbReference type="Proteomes" id="UP001642409"/>
    </source>
</evidence>
<proteinExistence type="predicted"/>
<gene>
    <name evidence="2" type="ORF">HINF_LOCUS15468</name>
    <name evidence="3" type="ORF">HINF_LOCUS3277</name>
</gene>
<sequence>MNYIISCQVDLPGEVQLSLFVCSQFTAVCQLTWNYQMSHQLFLQFLKTSRISFITINNTGKNYYEHNSTASSCDTSDGNNAQTEFCLFSWSNFGNTRSRLICIQQTVYKRELIGVRKFIYVGMVKISLRTMWLERLIHKLFVAYNSLACIILSLCPSTIFG</sequence>
<reference evidence="2" key="1">
    <citation type="submission" date="2023-06" db="EMBL/GenBank/DDBJ databases">
        <authorList>
            <person name="Kurt Z."/>
        </authorList>
    </citation>
    <scope>NUCLEOTIDE SEQUENCE</scope>
</reference>
<dbReference type="EMBL" id="CAXDID020000006">
    <property type="protein sequence ID" value="CAL5975328.1"/>
    <property type="molecule type" value="Genomic_DNA"/>
</dbReference>